<dbReference type="EMBL" id="CALSDN010000002">
    <property type="protein sequence ID" value="CAH6719282.1"/>
    <property type="molecule type" value="Genomic_DNA"/>
</dbReference>
<dbReference type="Proteomes" id="UP001152531">
    <property type="component" value="Unassembled WGS sequence"/>
</dbReference>
<sequence length="529" mass="60801">MSDWIRLKQSVYLLIDNLNGDNLGEICCELLKLNLFRGKGIVVRKLIYNQQKYYQNTGIYANLISLLNSQIPEIGEIISNKLIINFKNEYLNDKFINIDFICELVNYKVINEMITLQILELLMNNMTNGSITIIIRIIKLNGLLLPQNVVYSIIDKLRNMMNEGLISESNQNGVKQLIGIRKRGFKNFAEVLIEGKCHMIDIEDDFKTFNELMIDNGNEYKEYEAFKDKFISNIEGLFQEPEVEPEAEVEEEPVIDLSQSELINLQKTVYLTIMSSLTSDEAVHKLLKLNYDPSILSNIIIRSCIEEKTYSKYYGNISEILILRFDKFKTQFMKQFEIKYKEIHLFELNGIRNLGKLFGYLIATNKLSIDILKVITLTEEDTNSSSRILIKFLLKEMIEELSLNDFKILMIENMNNLPGMFPIGGHKDDIIFAINYFTAIGLGLVTDELREDLSNARGRTRKRVRQESNSRSGSYSRSRSGSYSRSGSGSYSRSRSRSGSYSRSRSGSYSRSASYSRSPSRTPSRSPGR</sequence>
<keyword evidence="2" id="KW-1185">Reference proteome</keyword>
<comment type="caution">
    <text evidence="1">The sequence shown here is derived from an EMBL/GenBank/DDBJ whole genome shotgun (WGS) entry which is preliminary data.</text>
</comment>
<evidence type="ECO:0000313" key="2">
    <source>
        <dbReference type="Proteomes" id="UP001152531"/>
    </source>
</evidence>
<evidence type="ECO:0000313" key="1">
    <source>
        <dbReference type="EMBL" id="CAH6719282.1"/>
    </source>
</evidence>
<protein>
    <submittedName>
        <fullName evidence="1">Pre-mRNA-splicing factor Cwc22p</fullName>
    </submittedName>
</protein>
<reference evidence="1" key="1">
    <citation type="submission" date="2022-06" db="EMBL/GenBank/DDBJ databases">
        <authorList>
            <person name="Legras J.-L."/>
            <person name="Devillers H."/>
            <person name="Grondin C."/>
        </authorList>
    </citation>
    <scope>NUCLEOTIDE SEQUENCE</scope>
    <source>
        <strain evidence="1">CLIB 1444</strain>
    </source>
</reference>
<name>A0ACA9Y2X2_9ASCO</name>
<gene>
    <name evidence="1" type="ORF">CLIB1444_02S04962</name>
</gene>
<proteinExistence type="predicted"/>
<accession>A0ACA9Y2X2</accession>
<organism evidence="1 2">
    <name type="scientific">[Candida] jaroonii</name>
    <dbReference type="NCBI Taxonomy" id="467808"/>
    <lineage>
        <taxon>Eukaryota</taxon>
        <taxon>Fungi</taxon>
        <taxon>Dikarya</taxon>
        <taxon>Ascomycota</taxon>
        <taxon>Saccharomycotina</taxon>
        <taxon>Pichiomycetes</taxon>
        <taxon>Debaryomycetaceae</taxon>
        <taxon>Yamadazyma</taxon>
    </lineage>
</organism>